<keyword evidence="2 4" id="KW-0863">Zinc-finger</keyword>
<evidence type="ECO:0000256" key="2">
    <source>
        <dbReference type="ARBA" id="ARBA00022771"/>
    </source>
</evidence>
<dbReference type="GO" id="GO:0008270">
    <property type="term" value="F:zinc ion binding"/>
    <property type="evidence" value="ECO:0007669"/>
    <property type="project" value="UniProtKB-KW"/>
</dbReference>
<feature type="domain" description="MYND-type" evidence="5">
    <location>
        <begin position="24"/>
        <end position="65"/>
    </location>
</feature>
<dbReference type="SUPFAM" id="SSF144232">
    <property type="entry name" value="HIT/MYND zinc finger-like"/>
    <property type="match status" value="1"/>
</dbReference>
<dbReference type="AlphaFoldDB" id="A0A8H6TEP1"/>
<dbReference type="PROSITE" id="PS50865">
    <property type="entry name" value="ZF_MYND_2"/>
    <property type="match status" value="1"/>
</dbReference>
<dbReference type="EMBL" id="JACAZE010000005">
    <property type="protein sequence ID" value="KAF7317450.1"/>
    <property type="molecule type" value="Genomic_DNA"/>
</dbReference>
<dbReference type="OrthoDB" id="5231159at2759"/>
<keyword evidence="3" id="KW-0862">Zinc</keyword>
<protein>
    <submittedName>
        <fullName evidence="6">MYND-type domain-containing protein</fullName>
    </submittedName>
</protein>
<dbReference type="Proteomes" id="UP000613580">
    <property type="component" value="Unassembled WGS sequence"/>
</dbReference>
<dbReference type="PROSITE" id="PS01360">
    <property type="entry name" value="ZF_MYND_1"/>
    <property type="match status" value="1"/>
</dbReference>
<reference evidence="6" key="1">
    <citation type="submission" date="2020-05" db="EMBL/GenBank/DDBJ databases">
        <title>Mycena genomes resolve the evolution of fungal bioluminescence.</title>
        <authorList>
            <person name="Tsai I.J."/>
        </authorList>
    </citation>
    <scope>NUCLEOTIDE SEQUENCE</scope>
    <source>
        <strain evidence="6">110903Hualien_Pintung</strain>
    </source>
</reference>
<keyword evidence="1" id="KW-0479">Metal-binding</keyword>
<organism evidence="6 7">
    <name type="scientific">Mycena chlorophos</name>
    <name type="common">Agaric fungus</name>
    <name type="synonym">Agaricus chlorophos</name>
    <dbReference type="NCBI Taxonomy" id="658473"/>
    <lineage>
        <taxon>Eukaryota</taxon>
        <taxon>Fungi</taxon>
        <taxon>Dikarya</taxon>
        <taxon>Basidiomycota</taxon>
        <taxon>Agaricomycotina</taxon>
        <taxon>Agaricomycetes</taxon>
        <taxon>Agaricomycetidae</taxon>
        <taxon>Agaricales</taxon>
        <taxon>Marasmiineae</taxon>
        <taxon>Mycenaceae</taxon>
        <taxon>Mycena</taxon>
    </lineage>
</organism>
<evidence type="ECO:0000256" key="1">
    <source>
        <dbReference type="ARBA" id="ARBA00022723"/>
    </source>
</evidence>
<evidence type="ECO:0000313" key="6">
    <source>
        <dbReference type="EMBL" id="KAF7317450.1"/>
    </source>
</evidence>
<keyword evidence="7" id="KW-1185">Reference proteome</keyword>
<sequence>MSRSLHTKWTPASLGDSIDKTADCAQCRKEPVKGKSFMVCSGCKQVSFCSKECQTAAWKGHREYCKKRQAQMKAMANQPSSPDFPIYQIRRRLLSDFVEVHQCDFESAFYSAVIMGGGSMEKFPFDTRAVRVYLKYNPACSENPSTAFRLVAWEFFDDASSRAHPMPRASSTETYYEEQMRAQPGFCGVLCVHFRMEDANLFESYPQLRKTGIDPVIRAALEKIKTEGQDHKTWFERMQKLVEDGLVKRAFSEQDQALKMGRIELKKGKWVWVELEEAELKSRGLQSVTLF</sequence>
<comment type="caution">
    <text evidence="6">The sequence shown here is derived from an EMBL/GenBank/DDBJ whole genome shotgun (WGS) entry which is preliminary data.</text>
</comment>
<evidence type="ECO:0000256" key="4">
    <source>
        <dbReference type="PROSITE-ProRule" id="PRU00134"/>
    </source>
</evidence>
<dbReference type="Pfam" id="PF01753">
    <property type="entry name" value="zf-MYND"/>
    <property type="match status" value="1"/>
</dbReference>
<name>A0A8H6TEP1_MYCCL</name>
<evidence type="ECO:0000259" key="5">
    <source>
        <dbReference type="PROSITE" id="PS50865"/>
    </source>
</evidence>
<dbReference type="Gene3D" id="6.10.140.2220">
    <property type="match status" value="1"/>
</dbReference>
<proteinExistence type="predicted"/>
<accession>A0A8H6TEP1</accession>
<evidence type="ECO:0000256" key="3">
    <source>
        <dbReference type="ARBA" id="ARBA00022833"/>
    </source>
</evidence>
<evidence type="ECO:0000313" key="7">
    <source>
        <dbReference type="Proteomes" id="UP000613580"/>
    </source>
</evidence>
<gene>
    <name evidence="6" type="ORF">HMN09_00482000</name>
</gene>
<dbReference type="InterPro" id="IPR002893">
    <property type="entry name" value="Znf_MYND"/>
</dbReference>